<dbReference type="EMBL" id="AAOA02000001">
    <property type="protein sequence ID" value="EAQ95721.2"/>
    <property type="molecule type" value="Genomic_DNA"/>
</dbReference>
<evidence type="ECO:0000313" key="1">
    <source>
        <dbReference type="EMBL" id="EAQ95721.2"/>
    </source>
</evidence>
<dbReference type="STRING" id="314285.KT71_13834"/>
<gene>
    <name evidence="1" type="ORF">KT71_13834</name>
</gene>
<sequence length="152" mass="16419">MTHRTVRFHRAVAIAICAGGLLCGSVAGLAKEMTIARYSTLTSVPTKEQLDVLAAPVTQVLPITVTRIGEAIAALLEPSGYRLAPALAAPVERNTLLALRLPEVHRDLEGIPLRSALKTLAGPAFMLVEDPVYRLVSFERCDNQEEGFSSKR</sequence>
<dbReference type="AlphaFoldDB" id="A4AE29"/>
<proteinExistence type="predicted"/>
<dbReference type="HOGENOM" id="CLU_1616631_0_0_6"/>
<evidence type="ECO:0000313" key="2">
    <source>
        <dbReference type="Proteomes" id="UP000019205"/>
    </source>
</evidence>
<protein>
    <submittedName>
        <fullName evidence="1">Conjugative transfer region protein family</fullName>
    </submittedName>
</protein>
<name>A4AE29_9GAMM</name>
<comment type="caution">
    <text evidence="1">The sequence shown here is derived from an EMBL/GenBank/DDBJ whole genome shotgun (WGS) entry which is preliminary data.</text>
</comment>
<organism evidence="1 2">
    <name type="scientific">Congregibacter litoralis KT71</name>
    <dbReference type="NCBI Taxonomy" id="314285"/>
    <lineage>
        <taxon>Bacteria</taxon>
        <taxon>Pseudomonadati</taxon>
        <taxon>Pseudomonadota</taxon>
        <taxon>Gammaproteobacteria</taxon>
        <taxon>Cellvibrionales</taxon>
        <taxon>Halieaceae</taxon>
        <taxon>Congregibacter</taxon>
    </lineage>
</organism>
<dbReference type="NCBIfam" id="TIGR03748">
    <property type="entry name" value="conj_PilL"/>
    <property type="match status" value="1"/>
</dbReference>
<dbReference type="InterPro" id="IPR022260">
    <property type="entry name" value="Integr_conj_element_PilL"/>
</dbReference>
<reference evidence="1 2" key="1">
    <citation type="journal article" date="2007" name="Proc. Natl. Acad. Sci. U.S.A.">
        <title>Characterization of a marine gammaproteobacterium capable of aerobic anoxygenic photosynthesis.</title>
        <authorList>
            <person name="Fuchs B.M."/>
            <person name="Spring S."/>
            <person name="Teeling H."/>
            <person name="Quast C."/>
            <person name="Wulf J."/>
            <person name="Schattenhofer M."/>
            <person name="Yan S."/>
            <person name="Ferriera S."/>
            <person name="Johnson J."/>
            <person name="Glockner F.O."/>
            <person name="Amann R."/>
        </authorList>
    </citation>
    <scope>NUCLEOTIDE SEQUENCE [LARGE SCALE GENOMIC DNA]</scope>
    <source>
        <strain evidence="1">KT71</strain>
    </source>
</reference>
<keyword evidence="2" id="KW-1185">Reference proteome</keyword>
<dbReference type="RefSeq" id="WP_023659659.1">
    <property type="nucleotide sequence ID" value="NZ_CM002299.1"/>
</dbReference>
<dbReference type="eggNOG" id="COG3170">
    <property type="taxonomic scope" value="Bacteria"/>
</dbReference>
<accession>A4AE29</accession>
<dbReference type="Proteomes" id="UP000019205">
    <property type="component" value="Chromosome"/>
</dbReference>
<reference evidence="1 2" key="2">
    <citation type="journal article" date="2009" name="PLoS ONE">
        <title>The photosynthetic apparatus and its regulation in the aerobic gammaproteobacterium Congregibacter litoralis gen. nov., sp. nov.</title>
        <authorList>
            <person name="Spring S."/>
            <person name="Lunsdorf H."/>
            <person name="Fuchs B.M."/>
            <person name="Tindall B.J."/>
        </authorList>
    </citation>
    <scope>NUCLEOTIDE SEQUENCE [LARGE SCALE GENOMIC DNA]</scope>
    <source>
        <strain evidence="1">KT71</strain>
    </source>
</reference>
<dbReference type="OrthoDB" id="8527469at2"/>